<dbReference type="AlphaFoldDB" id="A0A7D4CD50"/>
<dbReference type="PANTHER" id="PTHR13847">
    <property type="entry name" value="SARCOSINE DEHYDROGENASE-RELATED"/>
    <property type="match status" value="1"/>
</dbReference>
<dbReference type="SUPFAM" id="SSF51905">
    <property type="entry name" value="FAD/NAD(P)-binding domain"/>
    <property type="match status" value="1"/>
</dbReference>
<organism evidence="3 4">
    <name type="scientific">Erythrobacter mangrovi</name>
    <dbReference type="NCBI Taxonomy" id="2739433"/>
    <lineage>
        <taxon>Bacteria</taxon>
        <taxon>Pseudomonadati</taxon>
        <taxon>Pseudomonadota</taxon>
        <taxon>Alphaproteobacteria</taxon>
        <taxon>Sphingomonadales</taxon>
        <taxon>Erythrobacteraceae</taxon>
        <taxon>Erythrobacter/Porphyrobacter group</taxon>
        <taxon>Erythrobacter</taxon>
    </lineage>
</organism>
<dbReference type="Gene3D" id="3.30.9.10">
    <property type="entry name" value="D-Amino Acid Oxidase, subunit A, domain 2"/>
    <property type="match status" value="1"/>
</dbReference>
<evidence type="ECO:0000313" key="3">
    <source>
        <dbReference type="EMBL" id="QKG71349.1"/>
    </source>
</evidence>
<dbReference type="EMBL" id="CP053921">
    <property type="protein sequence ID" value="QKG71349.1"/>
    <property type="molecule type" value="Genomic_DNA"/>
</dbReference>
<dbReference type="GO" id="GO:0016491">
    <property type="term" value="F:oxidoreductase activity"/>
    <property type="evidence" value="ECO:0007669"/>
    <property type="project" value="UniProtKB-KW"/>
</dbReference>
<dbReference type="Gene3D" id="3.50.50.60">
    <property type="entry name" value="FAD/NAD(P)-binding domain"/>
    <property type="match status" value="1"/>
</dbReference>
<proteinExistence type="predicted"/>
<dbReference type="Pfam" id="PF01266">
    <property type="entry name" value="DAO"/>
    <property type="match status" value="1"/>
</dbReference>
<feature type="domain" description="FAD dependent oxidoreductase" evidence="2">
    <location>
        <begin position="38"/>
        <end position="388"/>
    </location>
</feature>
<keyword evidence="1" id="KW-0560">Oxidoreductase</keyword>
<accession>A0A7D4CD50</accession>
<reference evidence="3 4" key="1">
    <citation type="submission" date="2020-05" db="EMBL/GenBank/DDBJ databases">
        <title>Erythrobacter mangrovi sp. nov., isolated from rhizosphere soil of mangrove plant (Kandelia candel).</title>
        <authorList>
            <person name="Ye Y.H."/>
        </authorList>
    </citation>
    <scope>NUCLEOTIDE SEQUENCE [LARGE SCALE GENOMIC DNA]</scope>
    <source>
        <strain evidence="3 4">EB310</strain>
    </source>
</reference>
<evidence type="ECO:0000256" key="1">
    <source>
        <dbReference type="ARBA" id="ARBA00023002"/>
    </source>
</evidence>
<dbReference type="InterPro" id="IPR006076">
    <property type="entry name" value="FAD-dep_OxRdtase"/>
</dbReference>
<evidence type="ECO:0000259" key="2">
    <source>
        <dbReference type="Pfam" id="PF01266"/>
    </source>
</evidence>
<dbReference type="InterPro" id="IPR036188">
    <property type="entry name" value="FAD/NAD-bd_sf"/>
</dbReference>
<dbReference type="Proteomes" id="UP000504693">
    <property type="component" value="Chromosome"/>
</dbReference>
<protein>
    <submittedName>
        <fullName evidence="3">FAD-binding oxidoreductase</fullName>
    </submittedName>
</protein>
<gene>
    <name evidence="3" type="ORF">HQR01_08180</name>
</gene>
<evidence type="ECO:0000313" key="4">
    <source>
        <dbReference type="Proteomes" id="UP000504693"/>
    </source>
</evidence>
<sequence length="432" mass="46264">MSTCSCASDVTDYPASYYAATANPFGRHAALRGAVNADVVVVGGGFTGLSAALSAAEAGFSVVLVEAKRIAWAASGRNGGQMIPGMRWAATDLVEKFGEGEGRRLVELGLQATASVRNRIAKHAIACDLRDGHFHAASKPGHLDDVRKEVDLLHRLVGYEAARVVEKADVPQFVASKAYHGGMFDALGGHLHPLNYALGLAEAAEAAGVRIFEETPALAMEHGSPVRVTTPDGVVTARHGILACDTEVGSVEASMRRMMMPVVNYNVATRVLGEEEARALIPSNASIAESRFVLNYYRLTADNRLLFGGGEKYSPRPPASIADFVRPHIEQVFPQLRGIEIDYGWGGAIGVTLNRLPQFGRIGNSFYAQGYSGHGVLLTTLAGELVVEALRGTAERFDLMASLPKPGFPGGPLLRHPLYVLGMLWYALRDRL</sequence>
<name>A0A7D4CD50_9SPHN</name>
<dbReference type="KEGG" id="emv:HQR01_08180"/>
<keyword evidence="4" id="KW-1185">Reference proteome</keyword>
<dbReference type="GO" id="GO:0005737">
    <property type="term" value="C:cytoplasm"/>
    <property type="evidence" value="ECO:0007669"/>
    <property type="project" value="TreeGrafter"/>
</dbReference>
<dbReference type="PANTHER" id="PTHR13847:SF281">
    <property type="entry name" value="FAD DEPENDENT OXIDOREDUCTASE DOMAIN-CONTAINING PROTEIN"/>
    <property type="match status" value="1"/>
</dbReference>